<evidence type="ECO:0000256" key="3">
    <source>
        <dbReference type="ARBA" id="ARBA00022670"/>
    </source>
</evidence>
<dbReference type="AlphaFoldDB" id="A0A1G9GI76"/>
<dbReference type="SUPFAM" id="SSF101821">
    <property type="entry name" value="Aminopeptidase/glucanase lid domain"/>
    <property type="match status" value="1"/>
</dbReference>
<evidence type="ECO:0000256" key="5">
    <source>
        <dbReference type="ARBA" id="ARBA00022801"/>
    </source>
</evidence>
<keyword evidence="2 9" id="KW-0031">Aminopeptidase</keyword>
<evidence type="ECO:0000313" key="10">
    <source>
        <dbReference type="Proteomes" id="UP000199433"/>
    </source>
</evidence>
<comment type="cofactor">
    <cofactor evidence="8">
        <name>a divalent metal cation</name>
        <dbReference type="ChEBI" id="CHEBI:60240"/>
    </cofactor>
    <text evidence="8">Binds 2 divalent metal cations per subunit.</text>
</comment>
<proteinExistence type="inferred from homology"/>
<feature type="binding site" evidence="8">
    <location>
        <position position="63"/>
    </location>
    <ligand>
        <name>Zn(2+)</name>
        <dbReference type="ChEBI" id="CHEBI:29105"/>
        <label>1</label>
    </ligand>
</feature>
<dbReference type="EMBL" id="FNFK01000117">
    <property type="protein sequence ID" value="SDL00374.1"/>
    <property type="molecule type" value="Genomic_DNA"/>
</dbReference>
<dbReference type="Gene3D" id="3.40.630.10">
    <property type="entry name" value="Zn peptidases"/>
    <property type="match status" value="1"/>
</dbReference>
<keyword evidence="4 8" id="KW-0479">Metal-binding</keyword>
<dbReference type="PANTHER" id="PTHR32481">
    <property type="entry name" value="AMINOPEPTIDASE"/>
    <property type="match status" value="1"/>
</dbReference>
<gene>
    <name evidence="9" type="ORF">SAMN04488098_11172</name>
</gene>
<feature type="binding site" evidence="8">
    <location>
        <position position="179"/>
    </location>
    <ligand>
        <name>Zn(2+)</name>
        <dbReference type="ChEBI" id="CHEBI:29105"/>
        <label>1</label>
    </ligand>
</feature>
<feature type="binding site" evidence="8">
    <location>
        <position position="321"/>
    </location>
    <ligand>
        <name>Zn(2+)</name>
        <dbReference type="ChEBI" id="CHEBI:29105"/>
        <label>2</label>
    </ligand>
</feature>
<organism evidence="9 10">
    <name type="scientific">Alkalibacterium thalassium</name>
    <dbReference type="NCBI Taxonomy" id="426701"/>
    <lineage>
        <taxon>Bacteria</taxon>
        <taxon>Bacillati</taxon>
        <taxon>Bacillota</taxon>
        <taxon>Bacilli</taxon>
        <taxon>Lactobacillales</taxon>
        <taxon>Carnobacteriaceae</taxon>
        <taxon>Alkalibacterium</taxon>
    </lineage>
</organism>
<keyword evidence="10" id="KW-1185">Reference proteome</keyword>
<evidence type="ECO:0000256" key="8">
    <source>
        <dbReference type="PIRSR" id="PIRSR001123-2"/>
    </source>
</evidence>
<feature type="binding site" evidence="8">
    <location>
        <position position="212"/>
    </location>
    <ligand>
        <name>Zn(2+)</name>
        <dbReference type="ChEBI" id="CHEBI:29105"/>
        <label>2</label>
    </ligand>
</feature>
<dbReference type="GO" id="GO:0004177">
    <property type="term" value="F:aminopeptidase activity"/>
    <property type="evidence" value="ECO:0007669"/>
    <property type="project" value="UniProtKB-UniRule"/>
</dbReference>
<feature type="binding site" evidence="8">
    <location>
        <position position="234"/>
    </location>
    <ligand>
        <name>Zn(2+)</name>
        <dbReference type="ChEBI" id="CHEBI:29105"/>
        <label>1</label>
    </ligand>
</feature>
<dbReference type="GO" id="GO:0046872">
    <property type="term" value="F:metal ion binding"/>
    <property type="evidence" value="ECO:0007669"/>
    <property type="project" value="UniProtKB-UniRule"/>
</dbReference>
<dbReference type="Proteomes" id="UP000199433">
    <property type="component" value="Unassembled WGS sequence"/>
</dbReference>
<evidence type="ECO:0000256" key="6">
    <source>
        <dbReference type="PIRNR" id="PIRNR001123"/>
    </source>
</evidence>
<dbReference type="PANTHER" id="PTHR32481:SF0">
    <property type="entry name" value="AMINOPEPTIDASE YPDE-RELATED"/>
    <property type="match status" value="1"/>
</dbReference>
<dbReference type="InterPro" id="IPR023367">
    <property type="entry name" value="Peptidase_M42_dom2"/>
</dbReference>
<accession>A0A1G9GI76</accession>
<evidence type="ECO:0000256" key="4">
    <source>
        <dbReference type="ARBA" id="ARBA00022723"/>
    </source>
</evidence>
<feature type="binding site" evidence="8">
    <location>
        <position position="179"/>
    </location>
    <ligand>
        <name>Zn(2+)</name>
        <dbReference type="ChEBI" id="CHEBI:29105"/>
        <label>2</label>
    </ligand>
</feature>
<evidence type="ECO:0000256" key="2">
    <source>
        <dbReference type="ARBA" id="ARBA00022438"/>
    </source>
</evidence>
<keyword evidence="5" id="KW-0378">Hydrolase</keyword>
<dbReference type="Pfam" id="PF05343">
    <property type="entry name" value="Peptidase_M42"/>
    <property type="match status" value="1"/>
</dbReference>
<dbReference type="GO" id="GO:0006508">
    <property type="term" value="P:proteolysis"/>
    <property type="evidence" value="ECO:0007669"/>
    <property type="project" value="UniProtKB-KW"/>
</dbReference>
<dbReference type="PIRSF" id="PIRSF001123">
    <property type="entry name" value="PepA_GA"/>
    <property type="match status" value="1"/>
</dbReference>
<dbReference type="OrthoDB" id="9772053at2"/>
<evidence type="ECO:0000256" key="7">
    <source>
        <dbReference type="PIRSR" id="PIRSR001123-1"/>
    </source>
</evidence>
<keyword evidence="3" id="KW-0645">Protease</keyword>
<dbReference type="SUPFAM" id="SSF53187">
    <property type="entry name" value="Zn-dependent exopeptidases"/>
    <property type="match status" value="1"/>
</dbReference>
<feature type="active site" description="Proton acceptor" evidence="7">
    <location>
        <position position="211"/>
    </location>
</feature>
<dbReference type="Gene3D" id="2.40.30.40">
    <property type="entry name" value="Peptidase M42, domain 2"/>
    <property type="match status" value="1"/>
</dbReference>
<dbReference type="InterPro" id="IPR051464">
    <property type="entry name" value="Peptidase_M42_aminopept"/>
</dbReference>
<name>A0A1G9GI76_9LACT</name>
<evidence type="ECO:0000313" key="9">
    <source>
        <dbReference type="EMBL" id="SDL00374.1"/>
    </source>
</evidence>
<sequence>MTNIKLIEALSNAPGAPGFEDEVIDVVLKYKGSLKAKKDSLKNLYLYPKNYDASKPTLMLDAHLDEVGFIVSYIDQNGLLGIEMLGRWEWYNVSAHLFKVRNRNGQYIKGIVGSKPPHFLTPEERDNGLTMKDMKLDIGATSREEVMDTFGIEVGAPIVPDVTFDYNNKNQTMLGKAFDNRLGCAAVIETLKALENEDLPVNVVGALAAQEEVGLRGATVTARRVDPQLAIVFEGTPSDDYAKPVELSQARMGHGPQIRHKDSSYIANEEWISLTNKVSKTHAIPVQHAVREGGGTNAGRIHLNNLGVPVLVLGVPSRYAHTHHLFASFEDFNHTVQLAAESIKAIDQSFLNKFEVDFD</sequence>
<reference evidence="10" key="1">
    <citation type="submission" date="2016-10" db="EMBL/GenBank/DDBJ databases">
        <authorList>
            <person name="Varghese N."/>
            <person name="Submissions S."/>
        </authorList>
    </citation>
    <scope>NUCLEOTIDE SEQUENCE [LARGE SCALE GENOMIC DNA]</scope>
    <source>
        <strain evidence="10">DSM 19181</strain>
    </source>
</reference>
<comment type="similarity">
    <text evidence="1 6">Belongs to the peptidase M42 family.</text>
</comment>
<evidence type="ECO:0000256" key="1">
    <source>
        <dbReference type="ARBA" id="ARBA00006272"/>
    </source>
</evidence>
<protein>
    <submittedName>
        <fullName evidence="9">Putative aminopeptidase FrvX</fullName>
    </submittedName>
</protein>
<dbReference type="RefSeq" id="WP_091269063.1">
    <property type="nucleotide sequence ID" value="NZ_FNFK01000117.1"/>
</dbReference>
<dbReference type="InterPro" id="IPR008007">
    <property type="entry name" value="Peptidase_M42"/>
</dbReference>